<dbReference type="AlphaFoldDB" id="A0A1E7K4X2"/>
<feature type="compositionally biased region" description="Low complexity" evidence="1">
    <location>
        <begin position="124"/>
        <end position="136"/>
    </location>
</feature>
<evidence type="ECO:0000313" key="4">
    <source>
        <dbReference type="Proteomes" id="UP000175829"/>
    </source>
</evidence>
<proteinExistence type="predicted"/>
<dbReference type="InterPro" id="IPR005471">
    <property type="entry name" value="Tscrpt_reg_IclR_N"/>
</dbReference>
<organism evidence="3 4">
    <name type="scientific">Streptomyces qinglanensis</name>
    <dbReference type="NCBI Taxonomy" id="943816"/>
    <lineage>
        <taxon>Bacteria</taxon>
        <taxon>Bacillati</taxon>
        <taxon>Actinomycetota</taxon>
        <taxon>Actinomycetes</taxon>
        <taxon>Kitasatosporales</taxon>
        <taxon>Streptomycetaceae</taxon>
        <taxon>Streptomyces</taxon>
    </lineage>
</organism>
<dbReference type="InterPro" id="IPR036388">
    <property type="entry name" value="WH-like_DNA-bd_sf"/>
</dbReference>
<comment type="caution">
    <text evidence="3">The sequence shown here is derived from an EMBL/GenBank/DDBJ whole genome shotgun (WGS) entry which is preliminary data.</text>
</comment>
<evidence type="ECO:0000313" key="3">
    <source>
        <dbReference type="EMBL" id="OEU98978.1"/>
    </source>
</evidence>
<feature type="region of interest" description="Disordered" evidence="1">
    <location>
        <begin position="74"/>
        <end position="176"/>
    </location>
</feature>
<reference evidence="3 4" key="1">
    <citation type="journal article" date="2016" name="Front. Microbiol.">
        <title>Comparative Genomics Analysis of Streptomyces Species Reveals Their Adaptation to the Marine Environment and Their Diversity at the Genomic Level.</title>
        <authorList>
            <person name="Tian X."/>
            <person name="Zhang Z."/>
            <person name="Yang T."/>
            <person name="Chen M."/>
            <person name="Li J."/>
            <person name="Chen F."/>
            <person name="Yang J."/>
            <person name="Li W."/>
            <person name="Zhang B."/>
            <person name="Zhang Z."/>
            <person name="Wu J."/>
            <person name="Zhang C."/>
            <person name="Long L."/>
            <person name="Xiao J."/>
        </authorList>
    </citation>
    <scope>NUCLEOTIDE SEQUENCE [LARGE SCALE GENOMIC DNA]</scope>
    <source>
        <strain evidence="3 4">SCSIO M10379</strain>
    </source>
</reference>
<sequence length="176" mass="17590">MTALERENPGSPLRLGAIARRAGLSASQANKLLAQAAEHGLVHRTGYGRYALAGTSARVVADAAAHRARTAVASRRAAESRWRHAAAAAAAASADPDRRPQPLDRGPGPGADPGNGRDFRRRAGPAAPGGRAAPGLLPGPVPPAGPVAPPVAASGTDAGTDSGPPPPQLTAAQSLR</sequence>
<dbReference type="Pfam" id="PF09339">
    <property type="entry name" value="HTH_IclR"/>
    <property type="match status" value="1"/>
</dbReference>
<dbReference type="InterPro" id="IPR036390">
    <property type="entry name" value="WH_DNA-bd_sf"/>
</dbReference>
<evidence type="ECO:0000256" key="1">
    <source>
        <dbReference type="SAM" id="MobiDB-lite"/>
    </source>
</evidence>
<feature type="compositionally biased region" description="Pro residues" evidence="1">
    <location>
        <begin position="137"/>
        <end position="149"/>
    </location>
</feature>
<accession>A0A1E7K4X2</accession>
<feature type="compositionally biased region" description="Low complexity" evidence="1">
    <location>
        <begin position="85"/>
        <end position="94"/>
    </location>
</feature>
<feature type="domain" description="HTH iclR-type" evidence="2">
    <location>
        <begin position="11"/>
        <end position="45"/>
    </location>
</feature>
<dbReference type="SUPFAM" id="SSF46785">
    <property type="entry name" value="Winged helix' DNA-binding domain"/>
    <property type="match status" value="1"/>
</dbReference>
<name>A0A1E7K4X2_9ACTN</name>
<dbReference type="EMBL" id="LJGV01000022">
    <property type="protein sequence ID" value="OEU98978.1"/>
    <property type="molecule type" value="Genomic_DNA"/>
</dbReference>
<dbReference type="Gene3D" id="1.10.10.10">
    <property type="entry name" value="Winged helix-like DNA-binding domain superfamily/Winged helix DNA-binding domain"/>
    <property type="match status" value="1"/>
</dbReference>
<dbReference type="Proteomes" id="UP000175829">
    <property type="component" value="Unassembled WGS sequence"/>
</dbReference>
<gene>
    <name evidence="3" type="ORF">AN217_15405</name>
</gene>
<dbReference type="PATRIC" id="fig|943816.4.peg.2532"/>
<protein>
    <recommendedName>
        <fullName evidence="2">HTH iclR-type domain-containing protein</fullName>
    </recommendedName>
</protein>
<evidence type="ECO:0000259" key="2">
    <source>
        <dbReference type="Pfam" id="PF09339"/>
    </source>
</evidence>